<feature type="non-terminal residue" evidence="1">
    <location>
        <position position="27"/>
    </location>
</feature>
<gene>
    <name evidence="1" type="ORF">HAINFHK1212_0890</name>
</gene>
<dbReference type="AlphaFoldDB" id="A0A7G2JZ89"/>
<comment type="caution">
    <text evidence="1">The sequence shown here is derived from an EMBL/GenBank/DDBJ whole genome shotgun (WGS) entry which is preliminary data.</text>
</comment>
<accession>A0A7G2JZ89</accession>
<name>A0A7G2JZ89_HAEIF</name>
<dbReference type="EMBL" id="ABFC01000950">
    <property type="protein sequence ID" value="EFA28089.1"/>
    <property type="molecule type" value="Genomic_DNA"/>
</dbReference>
<evidence type="ECO:0000313" key="1">
    <source>
        <dbReference type="EMBL" id="EFA28089.1"/>
    </source>
</evidence>
<reference evidence="1" key="1">
    <citation type="journal article" date="2010" name="Genomics">
        <title>Tracing phylogenomic events leading to diversity of Haemophilus influenzae and the emergence of Brazilian Purpuric Fever (BPF)-associated clones.</title>
        <authorList>
            <person name="Papazisi L."/>
            <person name="Ratnayake S."/>
            <person name="Remortel B.G."/>
            <person name="Bock G.R."/>
            <person name="Liang W."/>
            <person name="Saeed A.I."/>
            <person name="Liu J."/>
            <person name="Fleischmann R.D."/>
            <person name="Kilian M."/>
            <person name="Peterson S.N."/>
        </authorList>
    </citation>
    <scope>NUCLEOTIDE SEQUENCE [LARGE SCALE GENOMIC DNA]</scope>
    <source>
        <strain evidence="1">HK1212</strain>
    </source>
</reference>
<protein>
    <submittedName>
        <fullName evidence="1">Uncharacterized protein</fullName>
    </submittedName>
</protein>
<sequence length="27" mass="3243">MKNHRTFSFISLRLKLKKSKVSDCLFD</sequence>
<organism evidence="1">
    <name type="scientific">Haemophilus influenzae HK1212</name>
    <dbReference type="NCBI Taxonomy" id="456482"/>
    <lineage>
        <taxon>Bacteria</taxon>
        <taxon>Pseudomonadati</taxon>
        <taxon>Pseudomonadota</taxon>
        <taxon>Gammaproteobacteria</taxon>
        <taxon>Pasteurellales</taxon>
        <taxon>Pasteurellaceae</taxon>
        <taxon>Haemophilus</taxon>
    </lineage>
</organism>
<proteinExistence type="predicted"/>